<gene>
    <name evidence="2" type="ORF">VHEMI06959</name>
</gene>
<sequence length="336" mass="38084">MPSTSVQVRGKRKAPSASPQHSDSDRPAKVKRSIAQIKASRLANPRTKLESLPTEVLEDVLLYSLNVALPRCSHLIGAKLSDRATLIRFCLVAFDKTWDRHLGGKSRKAKPTADAKAAADDAKDAKVETAVLAMPWAKLDLLLQAQQTWANRYSPRLQYERLLPWSAPASASDPLSGPRFNALEFFNQDYAHMIHLWKADVSSRNAVEPMHEINHHTRVPHRLINGSWSEEQLRRIFWLWRGGLNVPALVRAIPWEYRLMAFRNATRDPSDPPWAVIKCIMSHSTYLDFPLEAKRALARELDGRLAAYNKLISQGEAEDSDLAHKLLLYYRDLIES</sequence>
<dbReference type="HOGENOM" id="CLU_052078_1_0_1"/>
<evidence type="ECO:0000256" key="1">
    <source>
        <dbReference type="SAM" id="MobiDB-lite"/>
    </source>
</evidence>
<accession>A0A0A1T249</accession>
<dbReference type="AlphaFoldDB" id="A0A0A1T249"/>
<evidence type="ECO:0000313" key="3">
    <source>
        <dbReference type="Proteomes" id="UP000039046"/>
    </source>
</evidence>
<evidence type="ECO:0000313" key="2">
    <source>
        <dbReference type="EMBL" id="CEJ91236.1"/>
    </source>
</evidence>
<protein>
    <submittedName>
        <fullName evidence="2">Uncharacterized protein</fullName>
    </submittedName>
</protein>
<reference evidence="2 3" key="1">
    <citation type="journal article" date="2015" name="Genome Announc.">
        <title>Draft Genome Sequence and Gene Annotation of the Entomopathogenic Fungus Verticillium hemipterigenum.</title>
        <authorList>
            <person name="Horn F."/>
            <person name="Habel A."/>
            <person name="Scharf D.H."/>
            <person name="Dworschak J."/>
            <person name="Brakhage A.A."/>
            <person name="Guthke R."/>
            <person name="Hertweck C."/>
            <person name="Linde J."/>
        </authorList>
    </citation>
    <scope>NUCLEOTIDE SEQUENCE [LARGE SCALE GENOMIC DNA]</scope>
</reference>
<proteinExistence type="predicted"/>
<dbReference type="Proteomes" id="UP000039046">
    <property type="component" value="Unassembled WGS sequence"/>
</dbReference>
<feature type="region of interest" description="Disordered" evidence="1">
    <location>
        <begin position="1"/>
        <end position="33"/>
    </location>
</feature>
<name>A0A0A1T249_9HYPO</name>
<dbReference type="EMBL" id="CDHN01000003">
    <property type="protein sequence ID" value="CEJ91236.1"/>
    <property type="molecule type" value="Genomic_DNA"/>
</dbReference>
<organism evidence="2 3">
    <name type="scientific">[Torrubiella] hemipterigena</name>
    <dbReference type="NCBI Taxonomy" id="1531966"/>
    <lineage>
        <taxon>Eukaryota</taxon>
        <taxon>Fungi</taxon>
        <taxon>Dikarya</taxon>
        <taxon>Ascomycota</taxon>
        <taxon>Pezizomycotina</taxon>
        <taxon>Sordariomycetes</taxon>
        <taxon>Hypocreomycetidae</taxon>
        <taxon>Hypocreales</taxon>
        <taxon>Clavicipitaceae</taxon>
        <taxon>Clavicipitaceae incertae sedis</taxon>
        <taxon>'Torrubiella' clade</taxon>
    </lineage>
</organism>
<keyword evidence="3" id="KW-1185">Reference proteome</keyword>